<dbReference type="PROSITE" id="PS50835">
    <property type="entry name" value="IG_LIKE"/>
    <property type="match status" value="2"/>
</dbReference>
<evidence type="ECO:0000256" key="6">
    <source>
        <dbReference type="ARBA" id="ARBA00023319"/>
    </source>
</evidence>
<evidence type="ECO:0000256" key="3">
    <source>
        <dbReference type="ARBA" id="ARBA00022737"/>
    </source>
</evidence>
<dbReference type="SMART" id="SM00409">
    <property type="entry name" value="IG"/>
    <property type="match status" value="1"/>
</dbReference>
<protein>
    <recommendedName>
        <fullName evidence="7">Ig-like domain-containing protein</fullName>
    </recommendedName>
</protein>
<dbReference type="InterPro" id="IPR013162">
    <property type="entry name" value="CD80_C2-set"/>
</dbReference>
<keyword evidence="6" id="KW-0393">Immunoglobulin domain</keyword>
<dbReference type="InterPro" id="IPR051170">
    <property type="entry name" value="Neural/epithelial_adhesion"/>
</dbReference>
<dbReference type="InterPro" id="IPR007110">
    <property type="entry name" value="Ig-like_dom"/>
</dbReference>
<gene>
    <name evidence="8" type="ORF">NQ317_001499</name>
</gene>
<accession>A0ABQ9JQ39</accession>
<keyword evidence="4" id="KW-0472">Membrane</keyword>
<sequence>MPDKPVATEGSAVTLTCTAMPPGWPAPQYRWFRISTDGQNTIIATGTKYTIANANLGTEGVYNCQATNELGPGEIASVDLEVHQPPNFKYKLKPLETKRVGDPNFSVSCSAKGKPKPMVKWLKDDEELTADVNMFEVKTEDRDNGNGAVSVQSVLKFNGRARPNGNELLPSDRGFILVPLRMRLKKSESAMHLKIEPASTNSNNQPHHMNVDRQNSYGYDPITHGGYGAVDDYAPYPHITTQSNHGDDYMRNSNNPSRQDYCSDSYAAVHKPKKRIEQHI</sequence>
<dbReference type="Pfam" id="PF13927">
    <property type="entry name" value="Ig_3"/>
    <property type="match status" value="1"/>
</dbReference>
<evidence type="ECO:0000256" key="5">
    <source>
        <dbReference type="ARBA" id="ARBA00023157"/>
    </source>
</evidence>
<keyword evidence="9" id="KW-1185">Reference proteome</keyword>
<comment type="subcellular location">
    <subcellularLocation>
        <location evidence="1">Membrane</location>
        <topology evidence="1">Single-pass membrane protein</topology>
    </subcellularLocation>
</comment>
<dbReference type="InterPro" id="IPR013783">
    <property type="entry name" value="Ig-like_fold"/>
</dbReference>
<dbReference type="SMART" id="SM00408">
    <property type="entry name" value="IGc2"/>
    <property type="match status" value="1"/>
</dbReference>
<dbReference type="InterPro" id="IPR003598">
    <property type="entry name" value="Ig_sub2"/>
</dbReference>
<name>A0ABQ9JQ39_9CUCU</name>
<evidence type="ECO:0000259" key="7">
    <source>
        <dbReference type="PROSITE" id="PS50835"/>
    </source>
</evidence>
<dbReference type="Pfam" id="PF08205">
    <property type="entry name" value="C2-set_2"/>
    <property type="match status" value="1"/>
</dbReference>
<dbReference type="PANTHER" id="PTHR12231:SF253">
    <property type="entry name" value="DPR-INTERACTING PROTEIN ETA, ISOFORM B-RELATED"/>
    <property type="match status" value="1"/>
</dbReference>
<organism evidence="8 9">
    <name type="scientific">Molorchus minor</name>
    <dbReference type="NCBI Taxonomy" id="1323400"/>
    <lineage>
        <taxon>Eukaryota</taxon>
        <taxon>Metazoa</taxon>
        <taxon>Ecdysozoa</taxon>
        <taxon>Arthropoda</taxon>
        <taxon>Hexapoda</taxon>
        <taxon>Insecta</taxon>
        <taxon>Pterygota</taxon>
        <taxon>Neoptera</taxon>
        <taxon>Endopterygota</taxon>
        <taxon>Coleoptera</taxon>
        <taxon>Polyphaga</taxon>
        <taxon>Cucujiformia</taxon>
        <taxon>Chrysomeloidea</taxon>
        <taxon>Cerambycidae</taxon>
        <taxon>Lamiinae</taxon>
        <taxon>Monochamini</taxon>
        <taxon>Molorchus</taxon>
    </lineage>
</organism>
<evidence type="ECO:0000256" key="1">
    <source>
        <dbReference type="ARBA" id="ARBA00004167"/>
    </source>
</evidence>
<comment type="caution">
    <text evidence="8">The sequence shown here is derived from an EMBL/GenBank/DDBJ whole genome shotgun (WGS) entry which is preliminary data.</text>
</comment>
<dbReference type="InterPro" id="IPR003599">
    <property type="entry name" value="Ig_sub"/>
</dbReference>
<evidence type="ECO:0000313" key="8">
    <source>
        <dbReference type="EMBL" id="KAJ8980190.1"/>
    </source>
</evidence>
<feature type="domain" description="Ig-like" evidence="7">
    <location>
        <begin position="1"/>
        <end position="81"/>
    </location>
</feature>
<keyword evidence="3" id="KW-0677">Repeat</keyword>
<evidence type="ECO:0000256" key="4">
    <source>
        <dbReference type="ARBA" id="ARBA00023136"/>
    </source>
</evidence>
<proteinExistence type="predicted"/>
<dbReference type="Proteomes" id="UP001162164">
    <property type="component" value="Unassembled WGS sequence"/>
</dbReference>
<dbReference type="SUPFAM" id="SSF48726">
    <property type="entry name" value="Immunoglobulin"/>
    <property type="match status" value="2"/>
</dbReference>
<keyword evidence="5" id="KW-1015">Disulfide bond</keyword>
<feature type="domain" description="Ig-like" evidence="7">
    <location>
        <begin position="86"/>
        <end position="127"/>
    </location>
</feature>
<keyword evidence="2" id="KW-0732">Signal</keyword>
<dbReference type="PANTHER" id="PTHR12231">
    <property type="entry name" value="CTX-RELATED TYPE I TRANSMEMBRANE PROTEIN"/>
    <property type="match status" value="1"/>
</dbReference>
<dbReference type="InterPro" id="IPR036179">
    <property type="entry name" value="Ig-like_dom_sf"/>
</dbReference>
<feature type="non-terminal residue" evidence="8">
    <location>
        <position position="280"/>
    </location>
</feature>
<reference evidence="8" key="1">
    <citation type="journal article" date="2023" name="Insect Mol. Biol.">
        <title>Genome sequencing provides insights into the evolution of gene families encoding plant cell wall-degrading enzymes in longhorned beetles.</title>
        <authorList>
            <person name="Shin N.R."/>
            <person name="Okamura Y."/>
            <person name="Kirsch R."/>
            <person name="Pauchet Y."/>
        </authorList>
    </citation>
    <scope>NUCLEOTIDE SEQUENCE</scope>
    <source>
        <strain evidence="8">MMC_N1</strain>
    </source>
</reference>
<evidence type="ECO:0000313" key="9">
    <source>
        <dbReference type="Proteomes" id="UP001162164"/>
    </source>
</evidence>
<dbReference type="EMBL" id="JAPWTJ010000279">
    <property type="protein sequence ID" value="KAJ8980190.1"/>
    <property type="molecule type" value="Genomic_DNA"/>
</dbReference>
<evidence type="ECO:0000256" key="2">
    <source>
        <dbReference type="ARBA" id="ARBA00022729"/>
    </source>
</evidence>
<dbReference type="Gene3D" id="2.60.40.10">
    <property type="entry name" value="Immunoglobulins"/>
    <property type="match status" value="2"/>
</dbReference>